<gene>
    <name evidence="2" type="ORF">NSA58_16280</name>
</gene>
<proteinExistence type="predicted"/>
<dbReference type="EMBL" id="JANKBY010000288">
    <property type="protein sequence ID" value="MCR1824340.1"/>
    <property type="molecule type" value="Genomic_DNA"/>
</dbReference>
<evidence type="ECO:0000259" key="1">
    <source>
        <dbReference type="Pfam" id="PF05076"/>
    </source>
</evidence>
<evidence type="ECO:0000313" key="2">
    <source>
        <dbReference type="EMBL" id="MCR1824340.1"/>
    </source>
</evidence>
<sequence length="219" mass="25396">MNIEEFQSKLNKNEDWAPGWEAIEGVFNKLYPNQEAAHFGTNMLTRAIFGGDQYLDGYSIYDSKNGYKHIVTFGMTELYAEEDALGGEWNKWGYEMTIKLAELDNEQCMWAIDMLSNLARYTYTQKCFFEPFQFIAGNGTSICRDRDSKITALMAVHDTEAETINTIYGKTEFIQLVGITEKELNKLKEDRRNAKILYELMKKDNLFLVTDLNRTKSYL</sequence>
<comment type="caution">
    <text evidence="2">The sequence shown here is derived from an EMBL/GenBank/DDBJ whole genome shotgun (WGS) entry which is preliminary data.</text>
</comment>
<dbReference type="InterPro" id="IPR037181">
    <property type="entry name" value="SUFU_N"/>
</dbReference>
<dbReference type="Proteomes" id="UP001140817">
    <property type="component" value="Unassembled WGS sequence"/>
</dbReference>
<name>A0A9X2S2M9_9FIRM</name>
<dbReference type="Pfam" id="PF05076">
    <property type="entry name" value="SUFU"/>
    <property type="match status" value="1"/>
</dbReference>
<dbReference type="GO" id="GO:0005737">
    <property type="term" value="C:cytoplasm"/>
    <property type="evidence" value="ECO:0007669"/>
    <property type="project" value="TreeGrafter"/>
</dbReference>
<accession>A0A9X2S2M9</accession>
<dbReference type="InterPro" id="IPR020941">
    <property type="entry name" value="SUFU-like_domain"/>
</dbReference>
<reference evidence="2" key="1">
    <citation type="submission" date="2022-07" db="EMBL/GenBank/DDBJ databases">
        <title>Enhanced cultured diversity of the mouse gut microbiota enables custom-made synthetic communities.</title>
        <authorList>
            <person name="Afrizal A."/>
        </authorList>
    </citation>
    <scope>NUCLEOTIDE SEQUENCE</scope>
    <source>
        <strain evidence="2">DSM 29186</strain>
    </source>
</reference>
<organism evidence="2 3">
    <name type="scientific">Terrisporobacter muris</name>
    <dbReference type="NCBI Taxonomy" id="2963284"/>
    <lineage>
        <taxon>Bacteria</taxon>
        <taxon>Bacillati</taxon>
        <taxon>Bacillota</taxon>
        <taxon>Clostridia</taxon>
        <taxon>Peptostreptococcales</taxon>
        <taxon>Peptostreptococcaceae</taxon>
        <taxon>Terrisporobacter</taxon>
    </lineage>
</organism>
<dbReference type="PANTHER" id="PTHR10928">
    <property type="entry name" value="SUPPRESSOR OF FUSED"/>
    <property type="match status" value="1"/>
</dbReference>
<dbReference type="SUPFAM" id="SSF103359">
    <property type="entry name" value="Suppressor of Fused, N-terminal domain"/>
    <property type="match status" value="1"/>
</dbReference>
<protein>
    <submittedName>
        <fullName evidence="2">Suppressor of fused domain protein</fullName>
    </submittedName>
</protein>
<keyword evidence="3" id="KW-1185">Reference proteome</keyword>
<dbReference type="AlphaFoldDB" id="A0A9X2S2M9"/>
<dbReference type="PANTHER" id="PTHR10928:SF2">
    <property type="entry name" value="SUPPRESSOR OF FUSED HOMOLOG"/>
    <property type="match status" value="1"/>
</dbReference>
<dbReference type="RefSeq" id="WP_257560679.1">
    <property type="nucleotide sequence ID" value="NZ_JANKBY010000288.1"/>
</dbReference>
<feature type="domain" description="Suppressor of fused-like" evidence="1">
    <location>
        <begin position="52"/>
        <end position="214"/>
    </location>
</feature>
<dbReference type="InterPro" id="IPR007768">
    <property type="entry name" value="Suppressor_of_fused"/>
</dbReference>
<evidence type="ECO:0000313" key="3">
    <source>
        <dbReference type="Proteomes" id="UP001140817"/>
    </source>
</evidence>